<proteinExistence type="predicted"/>
<dbReference type="EMBL" id="CAMPGE010017142">
    <property type="protein sequence ID" value="CAI2375649.1"/>
    <property type="molecule type" value="Genomic_DNA"/>
</dbReference>
<evidence type="ECO:0000313" key="1">
    <source>
        <dbReference type="EMBL" id="CAI2375649.1"/>
    </source>
</evidence>
<gene>
    <name evidence="1" type="ORF">ECRASSUSDP1_LOCUS17012</name>
</gene>
<comment type="caution">
    <text evidence="1">The sequence shown here is derived from an EMBL/GenBank/DDBJ whole genome shotgun (WGS) entry which is preliminary data.</text>
</comment>
<dbReference type="AlphaFoldDB" id="A0AAD2CZR0"/>
<reference evidence="1" key="1">
    <citation type="submission" date="2023-07" db="EMBL/GenBank/DDBJ databases">
        <authorList>
            <consortium name="AG Swart"/>
            <person name="Singh M."/>
            <person name="Singh A."/>
            <person name="Seah K."/>
            <person name="Emmerich C."/>
        </authorList>
    </citation>
    <scope>NUCLEOTIDE SEQUENCE</scope>
    <source>
        <strain evidence="1">DP1</strain>
    </source>
</reference>
<organism evidence="1 2">
    <name type="scientific">Euplotes crassus</name>
    <dbReference type="NCBI Taxonomy" id="5936"/>
    <lineage>
        <taxon>Eukaryota</taxon>
        <taxon>Sar</taxon>
        <taxon>Alveolata</taxon>
        <taxon>Ciliophora</taxon>
        <taxon>Intramacronucleata</taxon>
        <taxon>Spirotrichea</taxon>
        <taxon>Hypotrichia</taxon>
        <taxon>Euplotida</taxon>
        <taxon>Euplotidae</taxon>
        <taxon>Moneuplotes</taxon>
    </lineage>
</organism>
<keyword evidence="2" id="KW-1185">Reference proteome</keyword>
<protein>
    <submittedName>
        <fullName evidence="1">Uncharacterized protein</fullName>
    </submittedName>
</protein>
<dbReference type="Proteomes" id="UP001295684">
    <property type="component" value="Unassembled WGS sequence"/>
</dbReference>
<accession>A0AAD2CZR0</accession>
<sequence length="242" mass="28762">MVEEHFFRFFRRTANHFRRLAYKTVFIKRQVIIVYLSWRRNRQALERRSLFNTTVDFRVQKAILFCKYMKYRREAGFIAYQNQREMFRGSLRIIFPVRPSITQIHFYSIQIRDKLSGHDNLGLMIFEEEKPKEVWGRDLDSIFLSKNTAIKKILDVDLIDAGETIMEEISDYTITSESASIKDEKSECSDQISALPEESTKDYEYGLQNWSDIKYLNKEIPLDKTEYIIEGEGYISSSSSEY</sequence>
<evidence type="ECO:0000313" key="2">
    <source>
        <dbReference type="Proteomes" id="UP001295684"/>
    </source>
</evidence>
<name>A0AAD2CZR0_EUPCR</name>